<evidence type="ECO:0000259" key="6">
    <source>
        <dbReference type="Pfam" id="PF15259"/>
    </source>
</evidence>
<feature type="compositionally biased region" description="Polar residues" evidence="5">
    <location>
        <begin position="197"/>
        <end position="211"/>
    </location>
</feature>
<feature type="compositionally biased region" description="Polar residues" evidence="5">
    <location>
        <begin position="613"/>
        <end position="623"/>
    </location>
</feature>
<dbReference type="Pfam" id="PF15259">
    <property type="entry name" value="GTSE1_N"/>
    <property type="match status" value="1"/>
</dbReference>
<feature type="region of interest" description="Disordered" evidence="5">
    <location>
        <begin position="341"/>
        <end position="377"/>
    </location>
</feature>
<comment type="caution">
    <text evidence="7">The sequence shown here is derived from an EMBL/GenBank/DDBJ whole genome shotgun (WGS) entry which is preliminary data.</text>
</comment>
<keyword evidence="4" id="KW-0206">Cytoskeleton</keyword>
<feature type="region of interest" description="Disordered" evidence="5">
    <location>
        <begin position="1"/>
        <end position="20"/>
    </location>
</feature>
<evidence type="ECO:0000256" key="1">
    <source>
        <dbReference type="ARBA" id="ARBA00004245"/>
    </source>
</evidence>
<feature type="compositionally biased region" description="Polar residues" evidence="5">
    <location>
        <begin position="284"/>
        <end position="294"/>
    </location>
</feature>
<feature type="compositionally biased region" description="Low complexity" evidence="5">
    <location>
        <begin position="434"/>
        <end position="446"/>
    </location>
</feature>
<reference evidence="7 8" key="1">
    <citation type="journal article" date="2020" name="Mol. Biol. Evol.">
        <title>Interspecific Gene Flow and the Evolution of Specialization in Black and White Rhinoceros.</title>
        <authorList>
            <person name="Moodley Y."/>
            <person name="Westbury M.V."/>
            <person name="Russo I.M."/>
            <person name="Gopalakrishnan S."/>
            <person name="Rakotoarivelo A."/>
            <person name="Olsen R.A."/>
            <person name="Prost S."/>
            <person name="Tunstall T."/>
            <person name="Ryder O.A."/>
            <person name="Dalen L."/>
            <person name="Bruford M.W."/>
        </authorList>
    </citation>
    <scope>NUCLEOTIDE SEQUENCE [LARGE SCALE GENOMIC DNA]</scope>
    <source>
        <strain evidence="7">SBR-YM</strain>
        <tissue evidence="7">Skin</tissue>
    </source>
</reference>
<feature type="domain" description="G2 and S phase-expressed protein 1 N-terminal" evidence="6">
    <location>
        <begin position="28"/>
        <end position="171"/>
    </location>
</feature>
<feature type="compositionally biased region" description="Low complexity" evidence="5">
    <location>
        <begin position="357"/>
        <end position="367"/>
    </location>
</feature>
<dbReference type="Proteomes" id="UP000551758">
    <property type="component" value="Unassembled WGS sequence"/>
</dbReference>
<sequence length="880" mass="94304">MEGGDGSDVSSASQAGEPKGDVAVKDDILLLADEKFDFDLSLSSSSANEDDEVFFGPVGHKERCIAASLDLNNQIPEEPLWPASENCFTWSPLTGEKFVEVYKEAHLLALQIESNSKNKVAQAAKPENSWSQGVERFIQESKLKINLFEKGNEMKKSPRSLKRETYYLSDSPLRGLAPSGTQPPPRVALHSAPAQASLPQRQGPPHSSRSSLPVEPSTAHPPNQAVTQKKVISKLLPPRALSVRGKNIHLAVEQLTKEKPASPCRMKILNEKESHRDMPPDKPSTAQDVTSLPASGSHLVQGKRSLPVPSKLGLRKTLLKPPGCAGSLERKPSSLGCVSGMTSSVSAAPATGKAKSSELPSSPADSSRPLSNTSQLGRMGHAVSQPSLQAGPAGVSCRQSRWAEVAELTAEQPRAPPTSPLIQLQTPEQGGPRLSSHSGLSQSSQLNTAGRTGRRDSFLNSKTKVMPTPTNQFKIPKFSTGEHPGSATPKFSRAQRLQSCTSVGRSSLLKTPICLCRMVVHSTPVRRSSGPASQSLLSSARTPVSARRISALPTPVGRRLAGLPLVTPKTTPRILASPLCVSTRRLSSEPRKKSASRTSPRRESNSKAASGCSDLSSDESFSPPSAVPQALSFSPEKSDFTVSKSATPEVALDEAQPPEDAAPSEAVLVDIKLDQLIITPKADSTPLIDLPLIDLCNTSEANLALGSESRPLIDLLTNTPDMNRNAALKPLLEVAQMGQLRSQCARARLTEVLWHRAAARRLVGSPAFSEQDEGPQSMSWIKQRLPPHVCHPLSFLVWSLCLAVLLKLLLLTSVPQTLFLFWPPDPNPPLHGLGGPCHLPSYRELTPCLLLAPVATTLQLAVPASLLRSGDVGPQFTRDP</sequence>
<feature type="region of interest" description="Disordered" evidence="5">
    <location>
        <begin position="406"/>
        <end position="493"/>
    </location>
</feature>
<accession>A0A7J7EJ90</accession>
<evidence type="ECO:0000256" key="3">
    <source>
        <dbReference type="ARBA" id="ARBA00022553"/>
    </source>
</evidence>
<dbReference type="InterPro" id="IPR026657">
    <property type="entry name" value="DDA3/GTSE-1"/>
</dbReference>
<dbReference type="EMBL" id="JACDTQ010002810">
    <property type="protein sequence ID" value="KAF5915694.1"/>
    <property type="molecule type" value="Genomic_DNA"/>
</dbReference>
<proteinExistence type="predicted"/>
<evidence type="ECO:0000256" key="5">
    <source>
        <dbReference type="SAM" id="MobiDB-lite"/>
    </source>
</evidence>
<feature type="region of interest" description="Disordered" evidence="5">
    <location>
        <begin position="272"/>
        <end position="304"/>
    </location>
</feature>
<evidence type="ECO:0000256" key="2">
    <source>
        <dbReference type="ARBA" id="ARBA00022490"/>
    </source>
</evidence>
<dbReference type="GO" id="GO:0005881">
    <property type="term" value="C:cytoplasmic microtubule"/>
    <property type="evidence" value="ECO:0007669"/>
    <property type="project" value="TreeGrafter"/>
</dbReference>
<gene>
    <name evidence="7" type="ORF">HPG69_017834</name>
</gene>
<protein>
    <recommendedName>
        <fullName evidence="6">G2 and S phase-expressed protein 1 N-terminal domain-containing protein</fullName>
    </recommendedName>
</protein>
<evidence type="ECO:0000313" key="8">
    <source>
        <dbReference type="Proteomes" id="UP000551758"/>
    </source>
</evidence>
<keyword evidence="8" id="KW-1185">Reference proteome</keyword>
<feature type="region of interest" description="Disordered" evidence="5">
    <location>
        <begin position="172"/>
        <end position="227"/>
    </location>
</feature>
<comment type="subcellular location">
    <subcellularLocation>
        <location evidence="1">Cytoplasm</location>
        <location evidence="1">Cytoskeleton</location>
    </subcellularLocation>
</comment>
<keyword evidence="2" id="KW-0963">Cytoplasm</keyword>
<feature type="compositionally biased region" description="Polar residues" evidence="5">
    <location>
        <begin position="458"/>
        <end position="473"/>
    </location>
</feature>
<dbReference type="PANTHER" id="PTHR21584">
    <property type="entry name" value="DIFFERENTIAL DISPLAY AND ACTIVATED BY P53 DDA3 /G2 S PHASE EXPRESSED 1"/>
    <property type="match status" value="1"/>
</dbReference>
<evidence type="ECO:0000313" key="7">
    <source>
        <dbReference type="EMBL" id="KAF5915694.1"/>
    </source>
</evidence>
<evidence type="ECO:0000256" key="4">
    <source>
        <dbReference type="ARBA" id="ARBA00023212"/>
    </source>
</evidence>
<feature type="region of interest" description="Disordered" evidence="5">
    <location>
        <begin position="577"/>
        <end position="662"/>
    </location>
</feature>
<dbReference type="PANTHER" id="PTHR21584:SF10">
    <property type="entry name" value="G2 AND S PHASE-EXPRESSED PROTEIN 1"/>
    <property type="match status" value="1"/>
</dbReference>
<dbReference type="GO" id="GO:0008017">
    <property type="term" value="F:microtubule binding"/>
    <property type="evidence" value="ECO:0007669"/>
    <property type="project" value="TreeGrafter"/>
</dbReference>
<name>A0A7J7EJ90_DICBM</name>
<dbReference type="InterPro" id="IPR032768">
    <property type="entry name" value="GTSE1_N"/>
</dbReference>
<organism evidence="7 8">
    <name type="scientific">Diceros bicornis minor</name>
    <name type="common">South-central black rhinoceros</name>
    <dbReference type="NCBI Taxonomy" id="77932"/>
    <lineage>
        <taxon>Eukaryota</taxon>
        <taxon>Metazoa</taxon>
        <taxon>Chordata</taxon>
        <taxon>Craniata</taxon>
        <taxon>Vertebrata</taxon>
        <taxon>Euteleostomi</taxon>
        <taxon>Mammalia</taxon>
        <taxon>Eutheria</taxon>
        <taxon>Laurasiatheria</taxon>
        <taxon>Perissodactyla</taxon>
        <taxon>Rhinocerotidae</taxon>
        <taxon>Diceros</taxon>
    </lineage>
</organism>
<dbReference type="AlphaFoldDB" id="A0A7J7EJ90"/>
<keyword evidence="3" id="KW-0597">Phosphoprotein</keyword>